<feature type="domain" description="SGNH hydrolase-type esterase" evidence="1">
    <location>
        <begin position="42"/>
        <end position="185"/>
    </location>
</feature>
<dbReference type="InterPro" id="IPR013830">
    <property type="entry name" value="SGNH_hydro"/>
</dbReference>
<protein>
    <submittedName>
        <fullName evidence="2">GDSL family lipase</fullName>
    </submittedName>
</protein>
<sequence length="202" mass="22430">MQWYEEEVQRLAQLPVAATERLKVVFYGSSTFTRWLSLGVDFPQVQAINLGFGGSTLAACAWFFERVVPRQQPAALLVYAGDNDLGDGRTPEEVVLFFEQLVAISKAQLGSIPFCFVSIKPSPARLYLRENIQYANACIRQRIAALGPPYYFLDLYPAMLDGQGNPQRGLYEADGLHLSPAGYALWQQAIAQQLGHMGLLPT</sequence>
<dbReference type="EMBL" id="VMRJ01000004">
    <property type="protein sequence ID" value="TVT39584.1"/>
    <property type="molecule type" value="Genomic_DNA"/>
</dbReference>
<dbReference type="GO" id="GO:0004622">
    <property type="term" value="F:phosphatidylcholine lysophospholipase activity"/>
    <property type="evidence" value="ECO:0007669"/>
    <property type="project" value="TreeGrafter"/>
</dbReference>
<dbReference type="InterPro" id="IPR051532">
    <property type="entry name" value="Ester_Hydrolysis_Enzymes"/>
</dbReference>
<dbReference type="RefSeq" id="WP_144850594.1">
    <property type="nucleotide sequence ID" value="NZ_VMRJ01000004.1"/>
</dbReference>
<accession>A0A558BSU0</accession>
<evidence type="ECO:0000259" key="1">
    <source>
        <dbReference type="Pfam" id="PF13472"/>
    </source>
</evidence>
<dbReference type="PANTHER" id="PTHR30383">
    <property type="entry name" value="THIOESTERASE 1/PROTEASE 1/LYSOPHOSPHOLIPASE L1"/>
    <property type="match status" value="1"/>
</dbReference>
<reference evidence="2 3" key="1">
    <citation type="submission" date="2019-07" db="EMBL/GenBank/DDBJ databases">
        <title>Hymenobacter sp. straun FUR1 Genome sequencing and assembly.</title>
        <authorList>
            <person name="Chhetri G."/>
        </authorList>
    </citation>
    <scope>NUCLEOTIDE SEQUENCE [LARGE SCALE GENOMIC DNA]</scope>
    <source>
        <strain evidence="2 3">Fur1</strain>
    </source>
</reference>
<keyword evidence="3" id="KW-1185">Reference proteome</keyword>
<dbReference type="Pfam" id="PF13472">
    <property type="entry name" value="Lipase_GDSL_2"/>
    <property type="match status" value="1"/>
</dbReference>
<dbReference type="PANTHER" id="PTHR30383:SF5">
    <property type="entry name" value="SGNH HYDROLASE-TYPE ESTERASE DOMAIN-CONTAINING PROTEIN"/>
    <property type="match status" value="1"/>
</dbReference>
<dbReference type="SUPFAM" id="SSF52266">
    <property type="entry name" value="SGNH hydrolase"/>
    <property type="match status" value="1"/>
</dbReference>
<dbReference type="Gene3D" id="3.40.50.1110">
    <property type="entry name" value="SGNH hydrolase"/>
    <property type="match status" value="1"/>
</dbReference>
<dbReference type="InterPro" id="IPR036514">
    <property type="entry name" value="SGNH_hydro_sf"/>
</dbReference>
<gene>
    <name evidence="2" type="ORF">FNT36_18245</name>
</gene>
<dbReference type="OrthoDB" id="9805821at2"/>
<dbReference type="AlphaFoldDB" id="A0A558BSU0"/>
<dbReference type="Proteomes" id="UP000317624">
    <property type="component" value="Unassembled WGS sequence"/>
</dbReference>
<evidence type="ECO:0000313" key="3">
    <source>
        <dbReference type="Proteomes" id="UP000317624"/>
    </source>
</evidence>
<organism evidence="2 3">
    <name type="scientific">Hymenobacter setariae</name>
    <dbReference type="NCBI Taxonomy" id="2594794"/>
    <lineage>
        <taxon>Bacteria</taxon>
        <taxon>Pseudomonadati</taxon>
        <taxon>Bacteroidota</taxon>
        <taxon>Cytophagia</taxon>
        <taxon>Cytophagales</taxon>
        <taxon>Hymenobacteraceae</taxon>
        <taxon>Hymenobacter</taxon>
    </lineage>
</organism>
<proteinExistence type="predicted"/>
<comment type="caution">
    <text evidence="2">The sequence shown here is derived from an EMBL/GenBank/DDBJ whole genome shotgun (WGS) entry which is preliminary data.</text>
</comment>
<evidence type="ECO:0000313" key="2">
    <source>
        <dbReference type="EMBL" id="TVT39584.1"/>
    </source>
</evidence>
<name>A0A558BSU0_9BACT</name>